<dbReference type="InterPro" id="IPR044730">
    <property type="entry name" value="RNase_H-like_dom_plant"/>
</dbReference>
<dbReference type="InterPro" id="IPR026960">
    <property type="entry name" value="RVT-Znf"/>
</dbReference>
<evidence type="ECO:0000313" key="3">
    <source>
        <dbReference type="Proteomes" id="UP001341281"/>
    </source>
</evidence>
<dbReference type="AlphaFoldDB" id="A0AAQ3WCV2"/>
<dbReference type="PANTHER" id="PTHR47074:SF70">
    <property type="entry name" value="OS07G0513450 PROTEIN"/>
    <property type="match status" value="1"/>
</dbReference>
<protein>
    <recommendedName>
        <fullName evidence="1">Reverse transcriptase zinc-binding domain-containing protein</fullName>
    </recommendedName>
</protein>
<gene>
    <name evidence="2" type="ORF">U9M48_008232</name>
</gene>
<evidence type="ECO:0000313" key="2">
    <source>
        <dbReference type="EMBL" id="WVZ57897.1"/>
    </source>
</evidence>
<dbReference type="InterPro" id="IPR052929">
    <property type="entry name" value="RNase_H-like_EbsB-rel"/>
</dbReference>
<name>A0AAQ3WCV2_PASNO</name>
<accession>A0AAQ3WCV2</accession>
<evidence type="ECO:0000259" key="1">
    <source>
        <dbReference type="Pfam" id="PF13966"/>
    </source>
</evidence>
<dbReference type="InterPro" id="IPR036397">
    <property type="entry name" value="RNaseH_sf"/>
</dbReference>
<dbReference type="EMBL" id="CP144746">
    <property type="protein sequence ID" value="WVZ57897.1"/>
    <property type="molecule type" value="Genomic_DNA"/>
</dbReference>
<organism evidence="2 3">
    <name type="scientific">Paspalum notatum var. saurae</name>
    <dbReference type="NCBI Taxonomy" id="547442"/>
    <lineage>
        <taxon>Eukaryota</taxon>
        <taxon>Viridiplantae</taxon>
        <taxon>Streptophyta</taxon>
        <taxon>Embryophyta</taxon>
        <taxon>Tracheophyta</taxon>
        <taxon>Spermatophyta</taxon>
        <taxon>Magnoliopsida</taxon>
        <taxon>Liliopsida</taxon>
        <taxon>Poales</taxon>
        <taxon>Poaceae</taxon>
        <taxon>PACMAD clade</taxon>
        <taxon>Panicoideae</taxon>
        <taxon>Andropogonodae</taxon>
        <taxon>Paspaleae</taxon>
        <taxon>Paspalinae</taxon>
        <taxon>Paspalum</taxon>
    </lineage>
</organism>
<dbReference type="Pfam" id="PF13966">
    <property type="entry name" value="zf-RVT"/>
    <property type="match status" value="1"/>
</dbReference>
<dbReference type="PANTHER" id="PTHR47074">
    <property type="entry name" value="BNAC02G40300D PROTEIN"/>
    <property type="match status" value="1"/>
</dbReference>
<dbReference type="Gene3D" id="3.30.420.10">
    <property type="entry name" value="Ribonuclease H-like superfamily/Ribonuclease H"/>
    <property type="match status" value="1"/>
</dbReference>
<feature type="domain" description="Reverse transcriptase zinc-binding" evidence="1">
    <location>
        <begin position="15"/>
        <end position="91"/>
    </location>
</feature>
<reference evidence="2 3" key="1">
    <citation type="submission" date="2024-02" db="EMBL/GenBank/DDBJ databases">
        <title>High-quality chromosome-scale genome assembly of Pensacola bahiagrass (Paspalum notatum Flugge var. saurae).</title>
        <authorList>
            <person name="Vega J.M."/>
            <person name="Podio M."/>
            <person name="Orjuela J."/>
            <person name="Siena L.A."/>
            <person name="Pessino S.C."/>
            <person name="Combes M.C."/>
            <person name="Mariac C."/>
            <person name="Albertini E."/>
            <person name="Pupilli F."/>
            <person name="Ortiz J.P.A."/>
            <person name="Leblanc O."/>
        </authorList>
    </citation>
    <scope>NUCLEOTIDE SEQUENCE [LARGE SCALE GENOMIC DNA]</scope>
    <source>
        <strain evidence="2">R1</strain>
        <tissue evidence="2">Leaf</tissue>
    </source>
</reference>
<sequence>MEDTVAWHFDPKGVFSVKSAYHVIEEKEVQSKAKQREAELEQAVRLAKNSLPWRKNIQRRGMQIDTRCSVCWRLEDGGHCFVKCKFVKHCWLAMDLGGVRTKPLSALSAVQMVAMVLDLHGVENLTLLWAWWEARNKANCGEQKRSTAEVIHKAALLVQDANFLKKEGTCHPNRVSPRWKPPPTNKLKINCDGAYIDSMKTGGWGFVVRDHVGHGVLAGAGRLEGVADALSVECHACLAAPEKIAEKPL</sequence>
<dbReference type="CDD" id="cd06222">
    <property type="entry name" value="RNase_H_like"/>
    <property type="match status" value="1"/>
</dbReference>
<dbReference type="Proteomes" id="UP001341281">
    <property type="component" value="Chromosome 02"/>
</dbReference>
<keyword evidence="3" id="KW-1185">Reference proteome</keyword>
<dbReference type="GO" id="GO:0003676">
    <property type="term" value="F:nucleic acid binding"/>
    <property type="evidence" value="ECO:0007669"/>
    <property type="project" value="InterPro"/>
</dbReference>
<proteinExistence type="predicted"/>